<feature type="domain" description="AB hydrolase-1" evidence="1">
    <location>
        <begin position="25"/>
        <end position="253"/>
    </location>
</feature>
<proteinExistence type="predicted"/>
<dbReference type="SUPFAM" id="SSF53474">
    <property type="entry name" value="alpha/beta-Hydrolases"/>
    <property type="match status" value="1"/>
</dbReference>
<accession>A0A7Y9ZJF6</accession>
<organism evidence="2 3">
    <name type="scientific">Nocardioides aromaticivorans</name>
    <dbReference type="NCBI Taxonomy" id="200618"/>
    <lineage>
        <taxon>Bacteria</taxon>
        <taxon>Bacillati</taxon>
        <taxon>Actinomycetota</taxon>
        <taxon>Actinomycetes</taxon>
        <taxon>Propionibacteriales</taxon>
        <taxon>Nocardioidaceae</taxon>
        <taxon>Nocardioides</taxon>
    </lineage>
</organism>
<dbReference type="GO" id="GO:0004806">
    <property type="term" value="F:triacylglycerol lipase activity"/>
    <property type="evidence" value="ECO:0007669"/>
    <property type="project" value="TreeGrafter"/>
</dbReference>
<dbReference type="PANTHER" id="PTHR43433:SF5">
    <property type="entry name" value="AB HYDROLASE-1 DOMAIN-CONTAINING PROTEIN"/>
    <property type="match status" value="1"/>
</dbReference>
<dbReference type="EMBL" id="JACBZM010000001">
    <property type="protein sequence ID" value="NYI45981.1"/>
    <property type="molecule type" value="Genomic_DNA"/>
</dbReference>
<dbReference type="AlphaFoldDB" id="A0A7Y9ZJF6"/>
<dbReference type="PANTHER" id="PTHR43433">
    <property type="entry name" value="HYDROLASE, ALPHA/BETA FOLD FAMILY PROTEIN"/>
    <property type="match status" value="1"/>
</dbReference>
<dbReference type="InterPro" id="IPR000073">
    <property type="entry name" value="AB_hydrolase_1"/>
</dbReference>
<dbReference type="InterPro" id="IPR050471">
    <property type="entry name" value="AB_hydrolase"/>
</dbReference>
<name>A0A7Y9ZJF6_9ACTN</name>
<dbReference type="Pfam" id="PF00561">
    <property type="entry name" value="Abhydrolase_1"/>
    <property type="match status" value="1"/>
</dbReference>
<evidence type="ECO:0000259" key="1">
    <source>
        <dbReference type="Pfam" id="PF00561"/>
    </source>
</evidence>
<dbReference type="Proteomes" id="UP000562045">
    <property type="component" value="Unassembled WGS sequence"/>
</dbReference>
<gene>
    <name evidence="2" type="ORF">BJ993_003061</name>
</gene>
<dbReference type="Gene3D" id="3.40.50.1820">
    <property type="entry name" value="alpha/beta hydrolase"/>
    <property type="match status" value="1"/>
</dbReference>
<sequence length="272" mass="28733">MNPETLYDVNGVTLCAQTFGDPADPAVLLIHGASASMLWWEEELCRRIARTGRFVIRYDQRDTGRSSTFPVGEPGYGLRDLAADAIGLLDALGVDRAHVVGRSMSGGVALVVAVDHPERVRSLTLVSTTTGELPMGDLDFPEEPDASDPAAVVEYVVEAVRAYAGASPHFDEDAVRALATEDVGRARDIAATLVNHYAMDFSGPAGGGFADIRVPTLVVHGELDPAFPLAHGEALRDAVPGARLVVLPGSGHDVAPPVWDLFIDALAEVTAS</sequence>
<reference evidence="2 3" key="1">
    <citation type="submission" date="2020-07" db="EMBL/GenBank/DDBJ databases">
        <title>Sequencing the genomes of 1000 actinobacteria strains.</title>
        <authorList>
            <person name="Klenk H.-P."/>
        </authorList>
    </citation>
    <scope>NUCLEOTIDE SEQUENCE [LARGE SCALE GENOMIC DNA]</scope>
    <source>
        <strain evidence="2 3">DSM 15131</strain>
    </source>
</reference>
<comment type="caution">
    <text evidence="2">The sequence shown here is derived from an EMBL/GenBank/DDBJ whole genome shotgun (WGS) entry which is preliminary data.</text>
</comment>
<evidence type="ECO:0000313" key="2">
    <source>
        <dbReference type="EMBL" id="NYI45981.1"/>
    </source>
</evidence>
<dbReference type="GO" id="GO:0046503">
    <property type="term" value="P:glycerolipid catabolic process"/>
    <property type="evidence" value="ECO:0007669"/>
    <property type="project" value="TreeGrafter"/>
</dbReference>
<dbReference type="RefSeq" id="WP_179649736.1">
    <property type="nucleotide sequence ID" value="NZ_JACBZM010000001.1"/>
</dbReference>
<dbReference type="PRINTS" id="PR00111">
    <property type="entry name" value="ABHYDROLASE"/>
</dbReference>
<evidence type="ECO:0000313" key="3">
    <source>
        <dbReference type="Proteomes" id="UP000562045"/>
    </source>
</evidence>
<protein>
    <submittedName>
        <fullName evidence="2">Pimeloyl-ACP methyl ester carboxylesterase</fullName>
    </submittedName>
</protein>
<dbReference type="InterPro" id="IPR029058">
    <property type="entry name" value="AB_hydrolase_fold"/>
</dbReference>